<gene>
    <name evidence="1" type="ORF">Acj133p216</name>
</gene>
<sequence length="118" mass="13330">MTNAHDMFLVATQAKLDALPVNVVQRDYNELMECINEAALNGEFFVHFNGWTSNFNRYSVPGYMWSFNEKLAHPIQAVKDRQDLLRSSMVSLLQKNGFVVNNAIGDTGSTITISWEKG</sequence>
<evidence type="ECO:0000313" key="1">
    <source>
        <dbReference type="EMBL" id="ADJ19531.1"/>
    </source>
</evidence>
<dbReference type="KEGG" id="vg:10323203"/>
<dbReference type="GeneID" id="10323203"/>
<protein>
    <submittedName>
        <fullName evidence="1">Uncharacterized protein</fullName>
    </submittedName>
</protein>
<reference evidence="1 2" key="1">
    <citation type="journal article" date="2010" name="Virol. J.">
        <title>Genomes of the T4-related bacteriophages as windows on microbial genome evolution.</title>
        <authorList>
            <person name="Petrov V.M."/>
            <person name="Ratnayaka S."/>
            <person name="Nolan J.M."/>
            <person name="Miller E.S."/>
            <person name="Karam J.D."/>
        </authorList>
    </citation>
    <scope>NUCLEOTIDE SEQUENCE [LARGE SCALE GENOMIC DNA]</scope>
    <source>
        <strain evidence="1">Acj133</strain>
    </source>
</reference>
<keyword evidence="2" id="KW-1185">Reference proteome</keyword>
<dbReference type="RefSeq" id="YP_004300797.1">
    <property type="nucleotide sequence ID" value="NC_015250.1"/>
</dbReference>
<dbReference type="Proteomes" id="UP000000330">
    <property type="component" value="Segment"/>
</dbReference>
<evidence type="ECO:0000313" key="2">
    <source>
        <dbReference type="Proteomes" id="UP000000330"/>
    </source>
</evidence>
<accession>D9I6F0</accession>
<proteinExistence type="predicted"/>
<dbReference type="EMBL" id="HM114315">
    <property type="protein sequence ID" value="ADJ19531.1"/>
    <property type="molecule type" value="Genomic_DNA"/>
</dbReference>
<organism evidence="1 2">
    <name type="scientific">Acinetobacter phage 133</name>
    <dbReference type="NCBI Taxonomy" id="2919552"/>
    <lineage>
        <taxon>Viruses</taxon>
        <taxon>Duplodnaviria</taxon>
        <taxon>Heunggongvirae</taxon>
        <taxon>Uroviricota</taxon>
        <taxon>Caudoviricetes</taxon>
        <taxon>Pantevenvirales</taxon>
        <taxon>Straboviridae</taxon>
        <taxon>Tevenvirinae</taxon>
        <taxon>Centumtrigintavirus</taxon>
        <taxon>Centumtrigintavirus cv133</taxon>
        <taxon>Acinetobacter virus 133</taxon>
    </lineage>
</organism>
<name>D9I6F0_9CAUD</name>